<gene>
    <name evidence="2" type="ORF">C1A40_07600</name>
</gene>
<name>A0A2I7SHH1_9FLAO</name>
<protein>
    <recommendedName>
        <fullName evidence="4">Tox-REase-7 domain-containing protein</fullName>
    </recommendedName>
</protein>
<sequence>MYINKLFKKLSLLLVCILVFQFGFAHDEYSEGWANQHGIEWHSFDNVQQYDTFAAANGRPTSHQLHDMAVSVGFFEQHHSGNVGDDSIFGSAAAYNTLAAQNGWSPINYQLHYPDGSVVEVNSKSSVFPHESVTINPNGVPVSIDLTERINGGRGIVLINPVNVIEVNGKFQTTEVSDSGIVITFSEGEVAGNGLIRFNSITYINNSDSQETFNGVNFNRTDEGIDIINIPEVNPVSHISAGNTEFIVTGPIESFPQDPYRYYRLEYLFVRDNTRFEGYRLKEVVIDQDIFDTAEIGEIYAKSNEIADLLNLNDGTTINNSRKAILRGDAGFTRTLYDLIKFDLPLSTADINTYILLLDEMLAREVSGNSTHIILDILGESDDDEKRAFLESHPDFRQDIFNQIMRQIPFTDAEKSIYITAIESEMERIEQSECETDTSTSCSSLISDMMSLRNQKPPLMASIQTHIDYKNNFAVLVKQLGGETNALVAEVYFDAAGNAKLNYESHSAIADNIVSTIDQSASADFNIANVTDQEGLRIITEDTIETKVITEVPEVEDIASQGMTYGDYLTIAEPFLIEILIGFLPFSDVIELVRSLSGDEVDKLGLSFAIAGIITSAVGGSAIKGTLKSVKVIRKITKVIDALGTAGKAAAKAASNGFETTLDHAGRLILKKGDYVIASGDGVVKDYLVDLSRTVADAVNNKLSNFLSSGVKTNLDDAIERGDFLPEIVEDSVEEIAVATAKKGSPLSWDEVKALFKRGNDFNKKAATKYRYNEIHLGNGKRLDSYIPGKEIVSRKATDLKNIKASTFENYLKELTTKYKKGITIRSNKYKSGSGAIDGQTLSGDYFLEIPASNKAFYEASTTFKNLANQYGVKIKYLVE</sequence>
<dbReference type="Proteomes" id="UP000236592">
    <property type="component" value="Chromosome"/>
</dbReference>
<feature type="signal peptide" evidence="1">
    <location>
        <begin position="1"/>
        <end position="25"/>
    </location>
</feature>
<keyword evidence="3" id="KW-1185">Reference proteome</keyword>
<reference evidence="3" key="1">
    <citation type="submission" date="2018-01" db="EMBL/GenBank/DDBJ databases">
        <title>Complete genome of Tamlana sp. UJ94.</title>
        <authorList>
            <person name="Jung J."/>
            <person name="Chung D."/>
            <person name="Bae S.S."/>
            <person name="Baek K."/>
        </authorList>
    </citation>
    <scope>NUCLEOTIDE SEQUENCE [LARGE SCALE GENOMIC DNA]</scope>
    <source>
        <strain evidence="3">UJ94</strain>
    </source>
</reference>
<accession>A0A2I7SHH1</accession>
<evidence type="ECO:0008006" key="4">
    <source>
        <dbReference type="Google" id="ProtNLM"/>
    </source>
</evidence>
<evidence type="ECO:0000256" key="1">
    <source>
        <dbReference type="SAM" id="SignalP"/>
    </source>
</evidence>
<evidence type="ECO:0000313" key="2">
    <source>
        <dbReference type="EMBL" id="AUS05349.1"/>
    </source>
</evidence>
<evidence type="ECO:0000313" key="3">
    <source>
        <dbReference type="Proteomes" id="UP000236592"/>
    </source>
</evidence>
<dbReference type="AlphaFoldDB" id="A0A2I7SHH1"/>
<proteinExistence type="predicted"/>
<dbReference type="RefSeq" id="WP_102995389.1">
    <property type="nucleotide sequence ID" value="NZ_CP025938.1"/>
</dbReference>
<keyword evidence="1" id="KW-0732">Signal</keyword>
<dbReference type="OrthoDB" id="1375493at2"/>
<dbReference type="KEGG" id="taj:C1A40_07600"/>
<feature type="chain" id="PRO_5014440306" description="Tox-REase-7 domain-containing protein" evidence="1">
    <location>
        <begin position="26"/>
        <end position="880"/>
    </location>
</feature>
<dbReference type="EMBL" id="CP025938">
    <property type="protein sequence ID" value="AUS05349.1"/>
    <property type="molecule type" value="Genomic_DNA"/>
</dbReference>
<organism evidence="2 3">
    <name type="scientific">Pseudotamlana carrageenivorans</name>
    <dbReference type="NCBI Taxonomy" id="2069432"/>
    <lineage>
        <taxon>Bacteria</taxon>
        <taxon>Pseudomonadati</taxon>
        <taxon>Bacteroidota</taxon>
        <taxon>Flavobacteriia</taxon>
        <taxon>Flavobacteriales</taxon>
        <taxon>Flavobacteriaceae</taxon>
        <taxon>Pseudotamlana</taxon>
    </lineage>
</organism>